<name>A0A5C6AKR7_9BACT</name>
<feature type="transmembrane region" description="Helical" evidence="1">
    <location>
        <begin position="67"/>
        <end position="87"/>
    </location>
</feature>
<comment type="caution">
    <text evidence="2">The sequence shown here is derived from an EMBL/GenBank/DDBJ whole genome shotgun (WGS) entry which is preliminary data.</text>
</comment>
<dbReference type="Proteomes" id="UP000317421">
    <property type="component" value="Unassembled WGS sequence"/>
</dbReference>
<keyword evidence="1" id="KW-0812">Transmembrane</keyword>
<keyword evidence="1" id="KW-0472">Membrane</keyword>
<keyword evidence="1" id="KW-1133">Transmembrane helix</keyword>
<keyword evidence="3" id="KW-1185">Reference proteome</keyword>
<accession>A0A5C6AKR7</accession>
<proteinExistence type="predicted"/>
<dbReference type="OrthoDB" id="2154696at2"/>
<organism evidence="2 3">
    <name type="scientific">Botrimarina colliarenosi</name>
    <dbReference type="NCBI Taxonomy" id="2528001"/>
    <lineage>
        <taxon>Bacteria</taxon>
        <taxon>Pseudomonadati</taxon>
        <taxon>Planctomycetota</taxon>
        <taxon>Planctomycetia</taxon>
        <taxon>Pirellulales</taxon>
        <taxon>Lacipirellulaceae</taxon>
        <taxon>Botrimarina</taxon>
    </lineage>
</organism>
<evidence type="ECO:0000256" key="1">
    <source>
        <dbReference type="SAM" id="Phobius"/>
    </source>
</evidence>
<feature type="transmembrane region" description="Helical" evidence="1">
    <location>
        <begin position="20"/>
        <end position="46"/>
    </location>
</feature>
<dbReference type="EMBL" id="SJPR01000001">
    <property type="protein sequence ID" value="TWU00250.1"/>
    <property type="molecule type" value="Genomic_DNA"/>
</dbReference>
<dbReference type="AlphaFoldDB" id="A0A5C6AKR7"/>
<gene>
    <name evidence="2" type="ORF">Pla108_11970</name>
</gene>
<evidence type="ECO:0000313" key="2">
    <source>
        <dbReference type="EMBL" id="TWU00250.1"/>
    </source>
</evidence>
<reference evidence="2 3" key="1">
    <citation type="submission" date="2019-02" db="EMBL/GenBank/DDBJ databases">
        <title>Deep-cultivation of Planctomycetes and their phenomic and genomic characterization uncovers novel biology.</title>
        <authorList>
            <person name="Wiegand S."/>
            <person name="Jogler M."/>
            <person name="Boedeker C."/>
            <person name="Pinto D."/>
            <person name="Vollmers J."/>
            <person name="Rivas-Marin E."/>
            <person name="Kohn T."/>
            <person name="Peeters S.H."/>
            <person name="Heuer A."/>
            <person name="Rast P."/>
            <person name="Oberbeckmann S."/>
            <person name="Bunk B."/>
            <person name="Jeske O."/>
            <person name="Meyerdierks A."/>
            <person name="Storesund J.E."/>
            <person name="Kallscheuer N."/>
            <person name="Luecker S."/>
            <person name="Lage O.M."/>
            <person name="Pohl T."/>
            <person name="Merkel B.J."/>
            <person name="Hornburger P."/>
            <person name="Mueller R.-W."/>
            <person name="Bruemmer F."/>
            <person name="Labrenz M."/>
            <person name="Spormann A.M."/>
            <person name="Op Den Camp H."/>
            <person name="Overmann J."/>
            <person name="Amann R."/>
            <person name="Jetten M.S.M."/>
            <person name="Mascher T."/>
            <person name="Medema M.H."/>
            <person name="Devos D.P."/>
            <person name="Kaster A.-K."/>
            <person name="Ovreas L."/>
            <person name="Rohde M."/>
            <person name="Galperin M.Y."/>
            <person name="Jogler C."/>
        </authorList>
    </citation>
    <scope>NUCLEOTIDE SEQUENCE [LARGE SCALE GENOMIC DNA]</scope>
    <source>
        <strain evidence="2 3">Pla108</strain>
    </source>
</reference>
<evidence type="ECO:0000313" key="3">
    <source>
        <dbReference type="Proteomes" id="UP000317421"/>
    </source>
</evidence>
<sequence length="416" mass="43517">MEDHTYREEIDTNLKRPTPISWGAILAGVFAMLGVSWMMYLLGLAIGVTAMDLSDTTFIGDGLSQAAIFWMILTALASYFIGASLAARLSGTADDSEGMMIGFSLWGAATTASVLLAYCGVSSMMQMGGSLVTAAASATGSAAQAATSAAGSTVAGATGAFAALEGTDTAATIRSRLKRQLATTVADLDVEGGEDVTAEEVRESIDDLDAAALDDLTKQLIDDDRESAAELIASETELSQADANELIDGVYEALEERYGDPDNDTGLAGDLRSQAIDRVAEAIVAFDAKGGANVSKQSVKDALQDLDSESLSAVAKALYNGRTEKAKDLLVENTDLEEEEINELVKGASNAYRSRADAVVEAADETTEAVSTYAAELLWAAFATTGLGLAAAVLGGWCGADTSRRLYYEVREVHKD</sequence>
<feature type="transmembrane region" description="Helical" evidence="1">
    <location>
        <begin position="99"/>
        <end position="121"/>
    </location>
</feature>
<dbReference type="RefSeq" id="WP_146443938.1">
    <property type="nucleotide sequence ID" value="NZ_SJPR01000001.1"/>
</dbReference>
<protein>
    <submittedName>
        <fullName evidence="2">Uncharacterized protein</fullName>
    </submittedName>
</protein>